<evidence type="ECO:0000256" key="6">
    <source>
        <dbReference type="ARBA" id="ARBA00023159"/>
    </source>
</evidence>
<dbReference type="InterPro" id="IPR010523">
    <property type="entry name" value="XylR_N"/>
</dbReference>
<dbReference type="GO" id="GO:0000160">
    <property type="term" value="P:phosphorelay signal transduction system"/>
    <property type="evidence" value="ECO:0007669"/>
    <property type="project" value="UniProtKB-KW"/>
</dbReference>
<dbReference type="PROSITE" id="PS00676">
    <property type="entry name" value="SIGMA54_INTERACT_2"/>
    <property type="match status" value="1"/>
</dbReference>
<evidence type="ECO:0000313" key="9">
    <source>
        <dbReference type="EMBL" id="TXL70260.1"/>
    </source>
</evidence>
<dbReference type="FunFam" id="3.40.50.300:FF:000006">
    <property type="entry name" value="DNA-binding transcriptional regulator NtrC"/>
    <property type="match status" value="1"/>
</dbReference>
<reference evidence="9 10" key="1">
    <citation type="submission" date="2019-06" db="EMBL/GenBank/DDBJ databases">
        <title>New taxonomy in bacterial strain CC-CFT640, isolated from vineyard.</title>
        <authorList>
            <person name="Lin S.-Y."/>
            <person name="Tsai C.-F."/>
            <person name="Young C.-C."/>
        </authorList>
    </citation>
    <scope>NUCLEOTIDE SEQUENCE [LARGE SCALE GENOMIC DNA]</scope>
    <source>
        <strain evidence="9 10">CC-CFT640</strain>
    </source>
</reference>
<keyword evidence="2" id="KW-0067">ATP-binding</keyword>
<dbReference type="PANTHER" id="PTHR32071">
    <property type="entry name" value="TRANSCRIPTIONAL REGULATORY PROTEIN"/>
    <property type="match status" value="1"/>
</dbReference>
<dbReference type="InterPro" id="IPR027417">
    <property type="entry name" value="P-loop_NTPase"/>
</dbReference>
<dbReference type="CDD" id="cd00009">
    <property type="entry name" value="AAA"/>
    <property type="match status" value="1"/>
</dbReference>
<dbReference type="SUPFAM" id="SSF52540">
    <property type="entry name" value="P-loop containing nucleoside triphosphate hydrolases"/>
    <property type="match status" value="1"/>
</dbReference>
<evidence type="ECO:0000256" key="4">
    <source>
        <dbReference type="ARBA" id="ARBA00023015"/>
    </source>
</evidence>
<dbReference type="InterPro" id="IPR058031">
    <property type="entry name" value="AAA_lid_NorR"/>
</dbReference>
<comment type="caution">
    <text evidence="9">The sequence shown here is derived from an EMBL/GenBank/DDBJ whole genome shotgun (WGS) entry which is preliminary data.</text>
</comment>
<dbReference type="AlphaFoldDB" id="A0A5C8PB37"/>
<keyword evidence="4" id="KW-0805">Transcription regulation</keyword>
<evidence type="ECO:0000256" key="3">
    <source>
        <dbReference type="ARBA" id="ARBA00023012"/>
    </source>
</evidence>
<proteinExistence type="predicted"/>
<dbReference type="InterPro" id="IPR004096">
    <property type="entry name" value="V4R"/>
</dbReference>
<dbReference type="PANTHER" id="PTHR32071:SF117">
    <property type="entry name" value="PTS-DEPENDENT DIHYDROXYACETONE KINASE OPERON REGULATORY PROTEIN-RELATED"/>
    <property type="match status" value="1"/>
</dbReference>
<dbReference type="Gene3D" id="3.30.1380.20">
    <property type="entry name" value="Trafficking protein particle complex subunit 3"/>
    <property type="match status" value="1"/>
</dbReference>
<dbReference type="GO" id="GO:0006355">
    <property type="term" value="P:regulation of DNA-templated transcription"/>
    <property type="evidence" value="ECO:0007669"/>
    <property type="project" value="InterPro"/>
</dbReference>
<dbReference type="InterPro" id="IPR025943">
    <property type="entry name" value="Sigma_54_int_dom_ATP-bd_2"/>
</dbReference>
<dbReference type="Proteomes" id="UP000321638">
    <property type="component" value="Unassembled WGS sequence"/>
</dbReference>
<dbReference type="Gene3D" id="3.40.50.300">
    <property type="entry name" value="P-loop containing nucleotide triphosphate hydrolases"/>
    <property type="match status" value="1"/>
</dbReference>
<evidence type="ECO:0000256" key="2">
    <source>
        <dbReference type="ARBA" id="ARBA00022840"/>
    </source>
</evidence>
<dbReference type="PROSITE" id="PS50045">
    <property type="entry name" value="SIGMA54_INTERACT_4"/>
    <property type="match status" value="1"/>
</dbReference>
<keyword evidence="7" id="KW-0804">Transcription</keyword>
<dbReference type="Pfam" id="PF00158">
    <property type="entry name" value="Sigma54_activat"/>
    <property type="match status" value="1"/>
</dbReference>
<dbReference type="EMBL" id="VDUZ01000063">
    <property type="protein sequence ID" value="TXL70260.1"/>
    <property type="molecule type" value="Genomic_DNA"/>
</dbReference>
<keyword evidence="1" id="KW-0547">Nucleotide-binding</keyword>
<keyword evidence="3" id="KW-0902">Two-component regulatory system</keyword>
<evidence type="ECO:0000259" key="8">
    <source>
        <dbReference type="PROSITE" id="PS50045"/>
    </source>
</evidence>
<dbReference type="GO" id="GO:0005524">
    <property type="term" value="F:ATP binding"/>
    <property type="evidence" value="ECO:0007669"/>
    <property type="project" value="UniProtKB-KW"/>
</dbReference>
<dbReference type="Gene3D" id="1.10.10.60">
    <property type="entry name" value="Homeodomain-like"/>
    <property type="match status" value="1"/>
</dbReference>
<dbReference type="SUPFAM" id="SSF46689">
    <property type="entry name" value="Homeodomain-like"/>
    <property type="match status" value="1"/>
</dbReference>
<dbReference type="Gene3D" id="1.10.8.60">
    <property type="match status" value="1"/>
</dbReference>
<dbReference type="SMART" id="SM00382">
    <property type="entry name" value="AAA"/>
    <property type="match status" value="1"/>
</dbReference>
<dbReference type="InterPro" id="IPR024096">
    <property type="entry name" value="NO_sig/Golgi_transp_ligand-bd"/>
</dbReference>
<dbReference type="SMART" id="SM00989">
    <property type="entry name" value="V4R"/>
    <property type="match status" value="1"/>
</dbReference>
<dbReference type="InterPro" id="IPR009057">
    <property type="entry name" value="Homeodomain-like_sf"/>
</dbReference>
<dbReference type="InterPro" id="IPR025944">
    <property type="entry name" value="Sigma_54_int_dom_CS"/>
</dbReference>
<feature type="domain" description="Sigma-54 factor interaction" evidence="8">
    <location>
        <begin position="247"/>
        <end position="476"/>
    </location>
</feature>
<evidence type="ECO:0000256" key="5">
    <source>
        <dbReference type="ARBA" id="ARBA00023125"/>
    </source>
</evidence>
<dbReference type="PRINTS" id="PR01590">
    <property type="entry name" value="HTHFIS"/>
</dbReference>
<keyword evidence="10" id="KW-1185">Reference proteome</keyword>
<evidence type="ECO:0000256" key="1">
    <source>
        <dbReference type="ARBA" id="ARBA00022741"/>
    </source>
</evidence>
<dbReference type="PROSITE" id="PS00688">
    <property type="entry name" value="SIGMA54_INTERACT_3"/>
    <property type="match status" value="1"/>
</dbReference>
<dbReference type="InterPro" id="IPR025662">
    <property type="entry name" value="Sigma_54_int_dom_ATP-bd_1"/>
</dbReference>
<name>A0A5C8PB37_9HYPH</name>
<dbReference type="Pfam" id="PF25601">
    <property type="entry name" value="AAA_lid_14"/>
    <property type="match status" value="1"/>
</dbReference>
<evidence type="ECO:0000256" key="7">
    <source>
        <dbReference type="ARBA" id="ARBA00023163"/>
    </source>
</evidence>
<dbReference type="InterPro" id="IPR002078">
    <property type="entry name" value="Sigma_54_int"/>
</dbReference>
<keyword evidence="6" id="KW-0010">Activator</keyword>
<keyword evidence="5" id="KW-0238">DNA-binding</keyword>
<sequence length="597" mass="65518">MHLPLVRPEHLPVDPHRLPDIADLAAHLRFSPQSGHIWLHDKRMLLIHAEAMGVLRRELIDSIGLDHARGLLTRMGYYAGARDAEIARKVRAQTSLHDMFIVGPQLHALSGIVQVETVRLDIDVERGRFDGEFLWKASSEDDEHIRHYGVGHEPACWMQIGYASGYTSEFMGRPILFRETECRAMGNEICRIVGRPVEDWTDAADDVRFLQIESFTKGLSAAAATPRADAPRTAAGKLPTAFGDDDMVGASPGFNSTCQMVKRVASTRATVLFLGESGVGKEVFARALHRISPRHDKPFVALNCAAIPEALIESELFGSEKGAFTGSVATRMGRFERANGGTLFLDEIGILSMNAQGKLLRALQQGEVERLGDHQTRKVDVRVVAATNVNLRDEVAAGRFREDLFFRLNVFPIRIPSLRERREDIPILMHYFLGKFMQRHGRSFTGFTGRAIGAMLAYDWPGNIRELENVIERGVILGTEGSAVDIGHLFTSGETFGAQRFELSQDGALTRAADPAGMPAAAAAGVERVSRRVNDLLGDGGGDDNDVVSLDEIEDALVRKAIQRASGNVSAAARLLGITRSQLVYRLKSRGIAAQSA</sequence>
<dbReference type="Pfam" id="PF02954">
    <property type="entry name" value="HTH_8"/>
    <property type="match status" value="1"/>
</dbReference>
<dbReference type="SUPFAM" id="SSF111126">
    <property type="entry name" value="Ligand-binding domain in the NO signalling and Golgi transport"/>
    <property type="match status" value="1"/>
</dbReference>
<dbReference type="PROSITE" id="PS00675">
    <property type="entry name" value="SIGMA54_INTERACT_1"/>
    <property type="match status" value="1"/>
</dbReference>
<dbReference type="Pfam" id="PF06505">
    <property type="entry name" value="XylR_N"/>
    <property type="match status" value="1"/>
</dbReference>
<organism evidence="9 10">
    <name type="scientific">Vineibacter terrae</name>
    <dbReference type="NCBI Taxonomy" id="2586908"/>
    <lineage>
        <taxon>Bacteria</taxon>
        <taxon>Pseudomonadati</taxon>
        <taxon>Pseudomonadota</taxon>
        <taxon>Alphaproteobacteria</taxon>
        <taxon>Hyphomicrobiales</taxon>
        <taxon>Vineibacter</taxon>
    </lineage>
</organism>
<evidence type="ECO:0000313" key="10">
    <source>
        <dbReference type="Proteomes" id="UP000321638"/>
    </source>
</evidence>
<protein>
    <submittedName>
        <fullName evidence="9">Sigma-54-dependent Fis family transcriptional regulator</fullName>
    </submittedName>
</protein>
<dbReference type="GO" id="GO:0043565">
    <property type="term" value="F:sequence-specific DNA binding"/>
    <property type="evidence" value="ECO:0007669"/>
    <property type="project" value="InterPro"/>
</dbReference>
<dbReference type="InterPro" id="IPR002197">
    <property type="entry name" value="HTH_Fis"/>
</dbReference>
<gene>
    <name evidence="9" type="ORF">FHP25_35560</name>
</gene>
<dbReference type="Pfam" id="PF02830">
    <property type="entry name" value="V4R"/>
    <property type="match status" value="1"/>
</dbReference>
<accession>A0A5C8PB37</accession>
<dbReference type="OrthoDB" id="9770562at2"/>
<dbReference type="InterPro" id="IPR003593">
    <property type="entry name" value="AAA+_ATPase"/>
</dbReference>